<reference evidence="2" key="1">
    <citation type="journal article" date="2023" name="Mol. Phylogenet. Evol.">
        <title>Genome-scale phylogeny and comparative genomics of the fungal order Sordariales.</title>
        <authorList>
            <person name="Hensen N."/>
            <person name="Bonometti L."/>
            <person name="Westerberg I."/>
            <person name="Brannstrom I.O."/>
            <person name="Guillou S."/>
            <person name="Cros-Aarteil S."/>
            <person name="Calhoun S."/>
            <person name="Haridas S."/>
            <person name="Kuo A."/>
            <person name="Mondo S."/>
            <person name="Pangilinan J."/>
            <person name="Riley R."/>
            <person name="LaButti K."/>
            <person name="Andreopoulos B."/>
            <person name="Lipzen A."/>
            <person name="Chen C."/>
            <person name="Yan M."/>
            <person name="Daum C."/>
            <person name="Ng V."/>
            <person name="Clum A."/>
            <person name="Steindorff A."/>
            <person name="Ohm R.A."/>
            <person name="Martin F."/>
            <person name="Silar P."/>
            <person name="Natvig D.O."/>
            <person name="Lalanne C."/>
            <person name="Gautier V."/>
            <person name="Ament-Velasquez S.L."/>
            <person name="Kruys A."/>
            <person name="Hutchinson M.I."/>
            <person name="Powell A.J."/>
            <person name="Barry K."/>
            <person name="Miller A.N."/>
            <person name="Grigoriev I.V."/>
            <person name="Debuchy R."/>
            <person name="Gladieux P."/>
            <person name="Hiltunen Thoren M."/>
            <person name="Johannesson H."/>
        </authorList>
    </citation>
    <scope>NUCLEOTIDE SEQUENCE</scope>
    <source>
        <strain evidence="2">PSN293</strain>
    </source>
</reference>
<feature type="region of interest" description="Disordered" evidence="1">
    <location>
        <begin position="1"/>
        <end position="26"/>
    </location>
</feature>
<organism evidence="2 3">
    <name type="scientific">Rhypophila decipiens</name>
    <dbReference type="NCBI Taxonomy" id="261697"/>
    <lineage>
        <taxon>Eukaryota</taxon>
        <taxon>Fungi</taxon>
        <taxon>Dikarya</taxon>
        <taxon>Ascomycota</taxon>
        <taxon>Pezizomycotina</taxon>
        <taxon>Sordariomycetes</taxon>
        <taxon>Sordariomycetidae</taxon>
        <taxon>Sordariales</taxon>
        <taxon>Naviculisporaceae</taxon>
        <taxon>Rhypophila</taxon>
    </lineage>
</organism>
<feature type="non-terminal residue" evidence="2">
    <location>
        <position position="272"/>
    </location>
</feature>
<gene>
    <name evidence="2" type="ORF">QBC37DRAFT_297062</name>
</gene>
<keyword evidence="3" id="KW-1185">Reference proteome</keyword>
<sequence length="272" mass="30747">MRPKKKSPYKPKKAPKRNSEPAVGKWATPANYNNDFFNFMRGEVARAYKAGTIVGETPDIAGAYFTKWANEPTQIAVQGVFGCTVIVVASRRGALVYHIWEDPVFGRWDKQHRKIDPPNEADVSTAIRQLWLKDNSAPDQMAGILDLRSDHPSYATDSKMDRAYHDVLNNDAFPQVWIIAPTDEVAQQLPYRYPTLVNQVEQDIRDIFADQPNPYPNIPIYPLRYSPPAQEMDANYATPGGKVLLQYQPAPDCQGQAQWRMWVEGKPIPGTS</sequence>
<comment type="caution">
    <text evidence="2">The sequence shown here is derived from an EMBL/GenBank/DDBJ whole genome shotgun (WGS) entry which is preliminary data.</text>
</comment>
<dbReference type="Proteomes" id="UP001301769">
    <property type="component" value="Unassembled WGS sequence"/>
</dbReference>
<dbReference type="AlphaFoldDB" id="A0AAN7B2V1"/>
<dbReference type="EMBL" id="MU858252">
    <property type="protein sequence ID" value="KAK4208239.1"/>
    <property type="molecule type" value="Genomic_DNA"/>
</dbReference>
<name>A0AAN7B2V1_9PEZI</name>
<evidence type="ECO:0000313" key="3">
    <source>
        <dbReference type="Proteomes" id="UP001301769"/>
    </source>
</evidence>
<evidence type="ECO:0000313" key="2">
    <source>
        <dbReference type="EMBL" id="KAK4208239.1"/>
    </source>
</evidence>
<protein>
    <submittedName>
        <fullName evidence="2">Uncharacterized protein</fullName>
    </submittedName>
</protein>
<accession>A0AAN7B2V1</accession>
<evidence type="ECO:0000256" key="1">
    <source>
        <dbReference type="SAM" id="MobiDB-lite"/>
    </source>
</evidence>
<feature type="compositionally biased region" description="Basic residues" evidence="1">
    <location>
        <begin position="1"/>
        <end position="16"/>
    </location>
</feature>
<reference evidence="2" key="2">
    <citation type="submission" date="2023-05" db="EMBL/GenBank/DDBJ databases">
        <authorList>
            <consortium name="Lawrence Berkeley National Laboratory"/>
            <person name="Steindorff A."/>
            <person name="Hensen N."/>
            <person name="Bonometti L."/>
            <person name="Westerberg I."/>
            <person name="Brannstrom I.O."/>
            <person name="Guillou S."/>
            <person name="Cros-Aarteil S."/>
            <person name="Calhoun S."/>
            <person name="Haridas S."/>
            <person name="Kuo A."/>
            <person name="Mondo S."/>
            <person name="Pangilinan J."/>
            <person name="Riley R."/>
            <person name="Labutti K."/>
            <person name="Andreopoulos B."/>
            <person name="Lipzen A."/>
            <person name="Chen C."/>
            <person name="Yanf M."/>
            <person name="Daum C."/>
            <person name="Ng V."/>
            <person name="Clum A."/>
            <person name="Ohm R."/>
            <person name="Martin F."/>
            <person name="Silar P."/>
            <person name="Natvig D."/>
            <person name="Lalanne C."/>
            <person name="Gautier V."/>
            <person name="Ament-Velasquez S.L."/>
            <person name="Kruys A."/>
            <person name="Hutchinson M.I."/>
            <person name="Powell A.J."/>
            <person name="Barry K."/>
            <person name="Miller A.N."/>
            <person name="Grigoriev I.V."/>
            <person name="Debuchy R."/>
            <person name="Gladieux P."/>
            <person name="Thoren M.H."/>
            <person name="Johannesson H."/>
        </authorList>
    </citation>
    <scope>NUCLEOTIDE SEQUENCE</scope>
    <source>
        <strain evidence="2">PSN293</strain>
    </source>
</reference>
<proteinExistence type="predicted"/>